<evidence type="ECO:0000313" key="1">
    <source>
        <dbReference type="EMBL" id="OAI09630.1"/>
    </source>
</evidence>
<dbReference type="SUPFAM" id="SSF75169">
    <property type="entry name" value="DsrEFH-like"/>
    <property type="match status" value="1"/>
</dbReference>
<reference evidence="1 2" key="1">
    <citation type="submission" date="2016-03" db="EMBL/GenBank/DDBJ databases">
        <authorList>
            <person name="Ploux O."/>
        </authorList>
    </citation>
    <scope>NUCLEOTIDE SEQUENCE [LARGE SCALE GENOMIC DNA]</scope>
    <source>
        <strain evidence="1 2">R-45370</strain>
    </source>
</reference>
<dbReference type="AlphaFoldDB" id="A0A177MX84"/>
<dbReference type="GO" id="GO:0005737">
    <property type="term" value="C:cytoplasm"/>
    <property type="evidence" value="ECO:0007669"/>
    <property type="project" value="InterPro"/>
</dbReference>
<keyword evidence="2" id="KW-1185">Reference proteome</keyword>
<organism evidence="1 2">
    <name type="scientific">Methylomonas lenta</name>
    <dbReference type="NCBI Taxonomy" id="980561"/>
    <lineage>
        <taxon>Bacteria</taxon>
        <taxon>Pseudomonadati</taxon>
        <taxon>Pseudomonadota</taxon>
        <taxon>Gammaproteobacteria</taxon>
        <taxon>Methylococcales</taxon>
        <taxon>Methylococcaceae</taxon>
        <taxon>Methylomonas</taxon>
    </lineage>
</organism>
<dbReference type="Proteomes" id="UP000078476">
    <property type="component" value="Unassembled WGS sequence"/>
</dbReference>
<evidence type="ECO:0008006" key="3">
    <source>
        <dbReference type="Google" id="ProtNLM"/>
    </source>
</evidence>
<accession>A0A177MX84</accession>
<proteinExistence type="predicted"/>
<dbReference type="Pfam" id="PF04077">
    <property type="entry name" value="DsrH"/>
    <property type="match status" value="1"/>
</dbReference>
<dbReference type="GO" id="GO:0002143">
    <property type="term" value="P:tRNA wobble position uridine thiolation"/>
    <property type="evidence" value="ECO:0007669"/>
    <property type="project" value="InterPro"/>
</dbReference>
<sequence length="88" mass="9565">MSQALVERIASKDSVVLQAGSAWAAIAGHQDNTQLNQLLSQGCDVYVLQDVLAMQGIERQKLLPGVLAIDYPGLVELTVKHPVIHTWC</sequence>
<name>A0A177MX84_9GAMM</name>
<dbReference type="InterPro" id="IPR027396">
    <property type="entry name" value="DsrEFH-like"/>
</dbReference>
<gene>
    <name evidence="1" type="ORF">A1359_18605</name>
</gene>
<comment type="caution">
    <text evidence="1">The sequence shown here is derived from an EMBL/GenBank/DDBJ whole genome shotgun (WGS) entry which is preliminary data.</text>
</comment>
<dbReference type="STRING" id="980561.A1359_18605"/>
<dbReference type="InterPro" id="IPR007215">
    <property type="entry name" value="Sulphur_relay_TusB/DsrH"/>
</dbReference>
<dbReference type="EMBL" id="LUUI01000170">
    <property type="protein sequence ID" value="OAI09630.1"/>
    <property type="molecule type" value="Genomic_DNA"/>
</dbReference>
<protein>
    <recommendedName>
        <fullName evidence="3">Sulfur relay protein TusB</fullName>
    </recommendedName>
</protein>
<dbReference type="Gene3D" id="3.40.1260.10">
    <property type="entry name" value="DsrEFH-like"/>
    <property type="match status" value="1"/>
</dbReference>
<evidence type="ECO:0000313" key="2">
    <source>
        <dbReference type="Proteomes" id="UP000078476"/>
    </source>
</evidence>